<reference evidence="1 2" key="1">
    <citation type="submission" date="2015-04" db="EMBL/GenBank/DDBJ databases">
        <title>Complete genome sequence of Schizopora paradoxa KUC8140, a cosmopolitan wood degrader in East Asia.</title>
        <authorList>
            <consortium name="DOE Joint Genome Institute"/>
            <person name="Min B."/>
            <person name="Park H."/>
            <person name="Jang Y."/>
            <person name="Kim J.-J."/>
            <person name="Kim K.H."/>
            <person name="Pangilinan J."/>
            <person name="Lipzen A."/>
            <person name="Riley R."/>
            <person name="Grigoriev I.V."/>
            <person name="Spatafora J.W."/>
            <person name="Choi I.-G."/>
        </authorList>
    </citation>
    <scope>NUCLEOTIDE SEQUENCE [LARGE SCALE GENOMIC DNA]</scope>
    <source>
        <strain evidence="1 2">KUC8140</strain>
    </source>
</reference>
<dbReference type="InParanoid" id="A0A0H2QYW6"/>
<gene>
    <name evidence="1" type="ORF">SCHPADRAFT_947913</name>
</gene>
<dbReference type="Proteomes" id="UP000053477">
    <property type="component" value="Unassembled WGS sequence"/>
</dbReference>
<evidence type="ECO:0000313" key="2">
    <source>
        <dbReference type="Proteomes" id="UP000053477"/>
    </source>
</evidence>
<accession>A0A0H2QYW6</accession>
<sequence length="190" mass="21458">MDKNIRDQQHFHKPTYFFPKWKNSIGETPGIPLKLPRNAYKFIFNLVRYGSTIVAGTGVIPVTFPRIQANPQITLRRRISLEALRYPLIICVTNLLMITQELLLPLLLSIPLAEVLLAIHHSRHPEVPLANHHSRLRCLNILKVSTSIMDTLEDRVVLVDLVDPTAPTTPTEILCTSRETSTQSGLNNSP</sequence>
<dbReference type="AlphaFoldDB" id="A0A0H2QYW6"/>
<evidence type="ECO:0000313" key="1">
    <source>
        <dbReference type="EMBL" id="KLO04167.1"/>
    </source>
</evidence>
<organism evidence="1 2">
    <name type="scientific">Schizopora paradoxa</name>
    <dbReference type="NCBI Taxonomy" id="27342"/>
    <lineage>
        <taxon>Eukaryota</taxon>
        <taxon>Fungi</taxon>
        <taxon>Dikarya</taxon>
        <taxon>Basidiomycota</taxon>
        <taxon>Agaricomycotina</taxon>
        <taxon>Agaricomycetes</taxon>
        <taxon>Hymenochaetales</taxon>
        <taxon>Schizoporaceae</taxon>
        <taxon>Schizopora</taxon>
    </lineage>
</organism>
<keyword evidence="2" id="KW-1185">Reference proteome</keyword>
<name>A0A0H2QYW6_9AGAM</name>
<dbReference type="EMBL" id="KQ086667">
    <property type="protein sequence ID" value="KLO04167.1"/>
    <property type="molecule type" value="Genomic_DNA"/>
</dbReference>
<proteinExistence type="predicted"/>
<protein>
    <submittedName>
        <fullName evidence="1">Uncharacterized protein</fullName>
    </submittedName>
</protein>